<evidence type="ECO:0000313" key="7">
    <source>
        <dbReference type="Proteomes" id="UP001153714"/>
    </source>
</evidence>
<gene>
    <name evidence="6" type="ORF">DIATSA_LOCUS8558</name>
</gene>
<dbReference type="InterPro" id="IPR050468">
    <property type="entry name" value="Cuticle_Struct_Prot"/>
</dbReference>
<feature type="compositionally biased region" description="Basic and acidic residues" evidence="4">
    <location>
        <begin position="1041"/>
        <end position="1055"/>
    </location>
</feature>
<dbReference type="InterPro" id="IPR031311">
    <property type="entry name" value="CHIT_BIND_RR_consensus"/>
</dbReference>
<name>A0A9N9WGK0_9NEOP</name>
<dbReference type="GO" id="GO:0062129">
    <property type="term" value="C:chitin-based extracellular matrix"/>
    <property type="evidence" value="ECO:0007669"/>
    <property type="project" value="TreeGrafter"/>
</dbReference>
<organism evidence="6 7">
    <name type="scientific">Diatraea saccharalis</name>
    <name type="common">sugarcane borer</name>
    <dbReference type="NCBI Taxonomy" id="40085"/>
    <lineage>
        <taxon>Eukaryota</taxon>
        <taxon>Metazoa</taxon>
        <taxon>Ecdysozoa</taxon>
        <taxon>Arthropoda</taxon>
        <taxon>Hexapoda</taxon>
        <taxon>Insecta</taxon>
        <taxon>Pterygota</taxon>
        <taxon>Neoptera</taxon>
        <taxon>Endopterygota</taxon>
        <taxon>Lepidoptera</taxon>
        <taxon>Glossata</taxon>
        <taxon>Ditrysia</taxon>
        <taxon>Pyraloidea</taxon>
        <taxon>Crambidae</taxon>
        <taxon>Crambinae</taxon>
        <taxon>Diatraea</taxon>
    </lineage>
</organism>
<dbReference type="PROSITE" id="PS51155">
    <property type="entry name" value="CHIT_BIND_RR_2"/>
    <property type="match status" value="1"/>
</dbReference>
<feature type="compositionally biased region" description="Polar residues" evidence="4">
    <location>
        <begin position="109"/>
        <end position="120"/>
    </location>
</feature>
<accession>A0A9N9WGK0</accession>
<feature type="region of interest" description="Disordered" evidence="4">
    <location>
        <begin position="325"/>
        <end position="355"/>
    </location>
</feature>
<feature type="chain" id="PRO_5040496741" evidence="5">
    <location>
        <begin position="18"/>
        <end position="1055"/>
    </location>
</feature>
<sequence>MKLILLTALVIKYTVEANEQFPFGPQFHKPSQGGYGSESSIFLPPESHTPIPYYPVKNLNNLPFPYLPPTGTKAPSVYPSPFPVILSSTLIPIFDDDDDEKEGNKKINSHQISSPSTHTHQLMQNISENTPRNPTPIQKRDMRATPKMANYHNPIDRIDMRFPQHFMGQSTPNPVHQTPKNMIINTHRNDHVYDQIKSPSSQNPHYVTAHGFTISSTTEPAIPILRLSNEMDLDGSFSYEALGADQTHYVQHSHMENLGSDKQEQVVEGSYSYVGDNGQTYTVHYIADSNGFRASGDHLPVAPPIPEIIQRAVQYNLAEEAKKPPHLRDWQDNEKDFDSSDKGQHFAAPPPRNLFTGRTPEAFSYSFAQGSNNENTAAGGSQIPVKTNADFIIDQSRAKSSISPQITFLASQGAHTPSMNQPSPQQSISRIFNNDKSMPQLINYEAGNKDAELEGNKALWRWQYGLNPNPNLSQTPEKNTISRSFGEGDDIMINFNDMTPEQYTKMLESQLDTINKESGTSSVFYSNYNQYNDGNENNNHMAKNENKYEHQLYQSDSYHSSTVNTVQSPRTEPQSTTTTVSYTNSSPINYIKKDTTKLLFNNFSSSGIYNTFSSPSQSESSLYEYKEIPYDIKRTKALHANNPMKSVHNVNSIPVTKNANKLYFDSWTNNKITDNEPNTITQVPLFHSTTSTPPFLNTYEQKSDFKPMYKPLQETRETTTNAPQTSTENMFRTNIFLKSISSSKKSDTLNSENKKIEEPIKEKHNYIEEESKYIMQIPNNLNAETKADKYPKFIPHLSKTTNDVKNTKPKLADVLNYITNKNPFESTKLKRKSNMNYNNYDQGNEMNYEIYQPNQQVNNNEEEDDFVQRQPQPPSFPRFNREQRDELRGVIKNYKVLHRNSNSKSLDQNGYHVRKEITQPAIRTLQSSGLPPLGRAGPSMKSYLPPIYVIATLSLKPGLSDLAPVLNRTSLNEAGRPKTSCEYPPGEEGPGIQQGSCWLVDLSLRPISSRKSGDGERDSKNKEDGDVDKKRESSYPSSRDLLADRDDHDNSRTGS</sequence>
<feature type="compositionally biased region" description="Basic and acidic residues" evidence="4">
    <location>
        <begin position="1011"/>
        <end position="1033"/>
    </location>
</feature>
<keyword evidence="7" id="KW-1185">Reference proteome</keyword>
<evidence type="ECO:0000256" key="1">
    <source>
        <dbReference type="ARBA" id="ARBA00022460"/>
    </source>
</evidence>
<feature type="signal peptide" evidence="5">
    <location>
        <begin position="1"/>
        <end position="17"/>
    </location>
</feature>
<feature type="region of interest" description="Disordered" evidence="4">
    <location>
        <begin position="860"/>
        <end position="880"/>
    </location>
</feature>
<feature type="region of interest" description="Disordered" evidence="4">
    <location>
        <begin position="1008"/>
        <end position="1055"/>
    </location>
</feature>
<dbReference type="Pfam" id="PF00379">
    <property type="entry name" value="Chitin_bind_4"/>
    <property type="match status" value="1"/>
</dbReference>
<dbReference type="Proteomes" id="UP001153714">
    <property type="component" value="Chromosome 3"/>
</dbReference>
<feature type="compositionally biased region" description="Low complexity" evidence="4">
    <location>
        <begin position="568"/>
        <end position="581"/>
    </location>
</feature>
<dbReference type="EMBL" id="OU893334">
    <property type="protein sequence ID" value="CAG9790911.1"/>
    <property type="molecule type" value="Genomic_DNA"/>
</dbReference>
<dbReference type="PANTHER" id="PTHR10380:SF173">
    <property type="entry name" value="CUTICULAR PROTEIN 47EF, ISOFORM C-RELATED"/>
    <property type="match status" value="1"/>
</dbReference>
<keyword evidence="2 5" id="KW-0732">Signal</keyword>
<evidence type="ECO:0000313" key="6">
    <source>
        <dbReference type="EMBL" id="CAG9790911.1"/>
    </source>
</evidence>
<feature type="region of interest" description="Disordered" evidence="4">
    <location>
        <begin position="99"/>
        <end position="120"/>
    </location>
</feature>
<proteinExistence type="predicted"/>
<keyword evidence="1 3" id="KW-0193">Cuticle</keyword>
<feature type="compositionally biased region" description="Basic and acidic residues" evidence="4">
    <location>
        <begin position="325"/>
        <end position="344"/>
    </location>
</feature>
<evidence type="ECO:0000256" key="4">
    <source>
        <dbReference type="SAM" id="MobiDB-lite"/>
    </source>
</evidence>
<dbReference type="AlphaFoldDB" id="A0A9N9WGK0"/>
<reference evidence="6" key="1">
    <citation type="submission" date="2021-12" db="EMBL/GenBank/DDBJ databases">
        <authorList>
            <person name="King R."/>
        </authorList>
    </citation>
    <scope>NUCLEOTIDE SEQUENCE</scope>
</reference>
<feature type="region of interest" description="Disordered" evidence="4">
    <location>
        <begin position="562"/>
        <end position="581"/>
    </location>
</feature>
<dbReference type="PROSITE" id="PS00233">
    <property type="entry name" value="CHIT_BIND_RR_1"/>
    <property type="match status" value="1"/>
</dbReference>
<evidence type="ECO:0000256" key="2">
    <source>
        <dbReference type="ARBA" id="ARBA00022729"/>
    </source>
</evidence>
<dbReference type="PANTHER" id="PTHR10380">
    <property type="entry name" value="CUTICLE PROTEIN"/>
    <property type="match status" value="1"/>
</dbReference>
<reference evidence="6" key="2">
    <citation type="submission" date="2022-10" db="EMBL/GenBank/DDBJ databases">
        <authorList>
            <consortium name="ENA_rothamsted_submissions"/>
            <consortium name="culmorum"/>
            <person name="King R."/>
        </authorList>
    </citation>
    <scope>NUCLEOTIDE SEQUENCE</scope>
</reference>
<protein>
    <submittedName>
        <fullName evidence="6">Uncharacterized protein</fullName>
    </submittedName>
</protein>
<evidence type="ECO:0000256" key="5">
    <source>
        <dbReference type="SAM" id="SignalP"/>
    </source>
</evidence>
<dbReference type="OrthoDB" id="8122882at2759"/>
<dbReference type="InterPro" id="IPR000618">
    <property type="entry name" value="Insect_cuticle"/>
</dbReference>
<evidence type="ECO:0000256" key="3">
    <source>
        <dbReference type="PROSITE-ProRule" id="PRU00497"/>
    </source>
</evidence>
<dbReference type="GO" id="GO:0008010">
    <property type="term" value="F:structural constituent of chitin-based larval cuticle"/>
    <property type="evidence" value="ECO:0007669"/>
    <property type="project" value="TreeGrafter"/>
</dbReference>
<feature type="region of interest" description="Disordered" evidence="4">
    <location>
        <begin position="972"/>
        <end position="994"/>
    </location>
</feature>